<keyword evidence="1" id="KW-0812">Transmembrane</keyword>
<feature type="transmembrane region" description="Helical" evidence="1">
    <location>
        <begin position="78"/>
        <end position="95"/>
    </location>
</feature>
<evidence type="ECO:0000313" key="3">
    <source>
        <dbReference type="Proteomes" id="UP000477782"/>
    </source>
</evidence>
<dbReference type="EMBL" id="JAAIVJ010000002">
    <property type="protein sequence ID" value="NEY89852.1"/>
    <property type="molecule type" value="Genomic_DNA"/>
</dbReference>
<proteinExistence type="predicted"/>
<feature type="transmembrane region" description="Helical" evidence="1">
    <location>
        <begin position="50"/>
        <end position="71"/>
    </location>
</feature>
<accession>A0A6M0QTS6</accession>
<feature type="transmembrane region" description="Helical" evidence="1">
    <location>
        <begin position="7"/>
        <end position="25"/>
    </location>
</feature>
<protein>
    <recommendedName>
        <fullName evidence="4">DUF1761 domain-containing protein</fullName>
    </recommendedName>
</protein>
<comment type="caution">
    <text evidence="2">The sequence shown here is derived from an EMBL/GenBank/DDBJ whole genome shotgun (WGS) entry which is preliminary data.</text>
</comment>
<reference evidence="2 3" key="1">
    <citation type="submission" date="2020-02" db="EMBL/GenBank/DDBJ databases">
        <authorList>
            <person name="Chen W.-M."/>
        </authorList>
    </citation>
    <scope>NUCLEOTIDE SEQUENCE [LARGE SCALE GENOMIC DNA]</scope>
    <source>
        <strain evidence="2 3">KMS-5</strain>
    </source>
</reference>
<sequence>MFEGVNWLAVGLGFVLSFGFGWFYYGPKGFYPAWSASAGVRHQPGDPMGAAFGSLVVGLVLYSVFVGVMVARGMTGPLILGVIAFIVMGYSNNAFKKLGPASRAIDAGSWAASGVLMLLAQGLL</sequence>
<organism evidence="2 3">
    <name type="scientific">Tabrizicola oligotrophica</name>
    <dbReference type="NCBI Taxonomy" id="2710650"/>
    <lineage>
        <taxon>Bacteria</taxon>
        <taxon>Pseudomonadati</taxon>
        <taxon>Pseudomonadota</taxon>
        <taxon>Alphaproteobacteria</taxon>
        <taxon>Rhodobacterales</taxon>
        <taxon>Paracoccaceae</taxon>
        <taxon>Tabrizicola</taxon>
    </lineage>
</organism>
<evidence type="ECO:0000256" key="1">
    <source>
        <dbReference type="SAM" id="Phobius"/>
    </source>
</evidence>
<name>A0A6M0QTS6_9RHOB</name>
<dbReference type="AlphaFoldDB" id="A0A6M0QTS6"/>
<dbReference type="RefSeq" id="WP_164623886.1">
    <property type="nucleotide sequence ID" value="NZ_JAAIVJ010000002.1"/>
</dbReference>
<dbReference type="Pfam" id="PF08570">
    <property type="entry name" value="DUF1761"/>
    <property type="match status" value="1"/>
</dbReference>
<dbReference type="InterPro" id="IPR013879">
    <property type="entry name" value="DUF1761"/>
</dbReference>
<keyword evidence="1" id="KW-1133">Transmembrane helix</keyword>
<dbReference type="Proteomes" id="UP000477782">
    <property type="component" value="Unassembled WGS sequence"/>
</dbReference>
<keyword evidence="3" id="KW-1185">Reference proteome</keyword>
<gene>
    <name evidence="2" type="ORF">G4Z14_06025</name>
</gene>
<evidence type="ECO:0008006" key="4">
    <source>
        <dbReference type="Google" id="ProtNLM"/>
    </source>
</evidence>
<keyword evidence="1" id="KW-0472">Membrane</keyword>
<evidence type="ECO:0000313" key="2">
    <source>
        <dbReference type="EMBL" id="NEY89852.1"/>
    </source>
</evidence>